<gene>
    <name evidence="3" type="ORF">H1P_4770002</name>
</gene>
<proteinExistence type="predicted"/>
<evidence type="ECO:0000256" key="1">
    <source>
        <dbReference type="SAM" id="MobiDB-lite"/>
    </source>
</evidence>
<dbReference type="Proteomes" id="UP000320055">
    <property type="component" value="Unassembled WGS sequence"/>
</dbReference>
<dbReference type="EMBL" id="CAACVJ010000420">
    <property type="protein sequence ID" value="VEP16633.1"/>
    <property type="molecule type" value="Genomic_DNA"/>
</dbReference>
<name>A0A563VZE5_9CYAN</name>
<evidence type="ECO:0000256" key="2">
    <source>
        <dbReference type="SAM" id="Phobius"/>
    </source>
</evidence>
<organism evidence="3 4">
    <name type="scientific">Hyella patelloides LEGE 07179</name>
    <dbReference type="NCBI Taxonomy" id="945734"/>
    <lineage>
        <taxon>Bacteria</taxon>
        <taxon>Bacillati</taxon>
        <taxon>Cyanobacteriota</taxon>
        <taxon>Cyanophyceae</taxon>
        <taxon>Pleurocapsales</taxon>
        <taxon>Hyellaceae</taxon>
        <taxon>Hyella</taxon>
    </lineage>
</organism>
<keyword evidence="2" id="KW-0812">Transmembrane</keyword>
<dbReference type="AlphaFoldDB" id="A0A563VZE5"/>
<dbReference type="RefSeq" id="WP_144875415.1">
    <property type="nucleotide sequence ID" value="NZ_LR214211.1"/>
</dbReference>
<keyword evidence="4" id="KW-1185">Reference proteome</keyword>
<protein>
    <submittedName>
        <fullName evidence="3">Uncharacterized protein</fullName>
    </submittedName>
</protein>
<keyword evidence="2" id="KW-0472">Membrane</keyword>
<accession>A0A563VZE5</accession>
<feature type="transmembrane region" description="Helical" evidence="2">
    <location>
        <begin position="43"/>
        <end position="61"/>
    </location>
</feature>
<dbReference type="OrthoDB" id="3126679at2"/>
<feature type="region of interest" description="Disordered" evidence="1">
    <location>
        <begin position="1"/>
        <end position="21"/>
    </location>
</feature>
<feature type="transmembrane region" description="Helical" evidence="2">
    <location>
        <begin position="91"/>
        <end position="124"/>
    </location>
</feature>
<evidence type="ECO:0000313" key="3">
    <source>
        <dbReference type="EMBL" id="VEP16633.1"/>
    </source>
</evidence>
<sequence length="128" mass="13680">MDTDRSSQIVSHSPNEPTQDRLKTQAVSVINSENTNSSNVQKWGLICLSVLLGLTVFLLFARETDVCLLSTCNDYSDSVATSTLMGNDFIAYAGGAATLLVLTALIGVPLLPAVAISTGVWFLVQMIQ</sequence>
<keyword evidence="2" id="KW-1133">Transmembrane helix</keyword>
<evidence type="ECO:0000313" key="4">
    <source>
        <dbReference type="Proteomes" id="UP000320055"/>
    </source>
</evidence>
<reference evidence="3 4" key="1">
    <citation type="submission" date="2019-01" db="EMBL/GenBank/DDBJ databases">
        <authorList>
            <person name="Brito A."/>
        </authorList>
    </citation>
    <scope>NUCLEOTIDE SEQUENCE [LARGE SCALE GENOMIC DNA]</scope>
    <source>
        <strain evidence="3">1</strain>
    </source>
</reference>
<feature type="compositionally biased region" description="Polar residues" evidence="1">
    <location>
        <begin position="1"/>
        <end position="17"/>
    </location>
</feature>